<dbReference type="RefSeq" id="WP_328710243.1">
    <property type="nucleotide sequence ID" value="NZ_CP108085.1"/>
</dbReference>
<dbReference type="Proteomes" id="UP001432011">
    <property type="component" value="Chromosome"/>
</dbReference>
<evidence type="ECO:0008006" key="3">
    <source>
        <dbReference type="Google" id="ProtNLM"/>
    </source>
</evidence>
<protein>
    <recommendedName>
        <fullName evidence="3">MalT-like TPR region domain-containing protein</fullName>
    </recommendedName>
</protein>
<gene>
    <name evidence="1" type="ORF">OG913_10185</name>
</gene>
<evidence type="ECO:0000313" key="1">
    <source>
        <dbReference type="EMBL" id="WUP77353.1"/>
    </source>
</evidence>
<reference evidence="1" key="1">
    <citation type="submission" date="2022-10" db="EMBL/GenBank/DDBJ databases">
        <title>The complete genomes of actinobacterial strains from the NBC collection.</title>
        <authorList>
            <person name="Joergensen T.S."/>
            <person name="Alvarez Arevalo M."/>
            <person name="Sterndorff E.B."/>
            <person name="Faurdal D."/>
            <person name="Vuksanovic O."/>
            <person name="Mourched A.-S."/>
            <person name="Charusanti P."/>
            <person name="Shaw S."/>
            <person name="Blin K."/>
            <person name="Weber T."/>
        </authorList>
    </citation>
    <scope>NUCLEOTIDE SEQUENCE</scope>
    <source>
        <strain evidence="1">NBC_00254</strain>
    </source>
</reference>
<sequence>MRLALGRGDIAASRRELDHAIAYEVPEVVHRALAFKVLVAGAAGDDAARRAAASCLDERSANGTPRARLAADLAVGWTFQDRARADAALEQARADGLPFEEARARLVLGVLGDAG</sequence>
<name>A0ABZ1SWF5_9ACTN</name>
<evidence type="ECO:0000313" key="2">
    <source>
        <dbReference type="Proteomes" id="UP001432011"/>
    </source>
</evidence>
<dbReference type="EMBL" id="CP108085">
    <property type="protein sequence ID" value="WUP77353.1"/>
    <property type="molecule type" value="Genomic_DNA"/>
</dbReference>
<keyword evidence="2" id="KW-1185">Reference proteome</keyword>
<accession>A0ABZ1SWF5</accession>
<proteinExistence type="predicted"/>
<organism evidence="1 2">
    <name type="scientific">Microbispora hainanensis</name>
    <dbReference type="NCBI Taxonomy" id="568844"/>
    <lineage>
        <taxon>Bacteria</taxon>
        <taxon>Bacillati</taxon>
        <taxon>Actinomycetota</taxon>
        <taxon>Actinomycetes</taxon>
        <taxon>Streptosporangiales</taxon>
        <taxon>Streptosporangiaceae</taxon>
        <taxon>Microbispora</taxon>
    </lineage>
</organism>